<accession>A0A3B0A6T6</accession>
<proteinExistence type="predicted"/>
<gene>
    <name evidence="1" type="ORF">D7193_15270</name>
</gene>
<sequence length="864" mass="89534">MARLYSDLGQRTVYLRNGLALAQGLPCLIYKTPPGHPSPQPANLAAFDPANRDAPGAPIVGGALVVDLHSNRPAFWDLDDMPCLWITVSGGPMEAIYPDSQPQLDAQAARITALEPGGGNEVATAAALAAETTARTQALTAEVNARVAGDSTTAATAAADATAKANAAQTAAIAAVTPRFAALERLSGLAVFRDAENLLVRAPFDATRDILMPFDANGGAENMFMLSNPVVSSVALIPSSAADSTIWPTVTGATNIHGTGDENAPINTGWSYVGGNHGYSVGSQVTATGHGKTTADVGSQWSDGTRTYTLLRVVDVNTLLFANPYTVSNGIATGGAVAPAATLTHVSGATNTGSVPITGGVAGAVQIHPSTYGRTYTIELDGRPVADGKTFGQVLTVTETYYVASYKGLVDTAQANIGTPVHTIMSQVPALARVSNTYRVTPATVVVAQRLTALEKTNVNMGVTQAIGLTTPAGGKLRQFMAGIGTVGGFNFSTLADLSAMTTTLNFGPATYLNPVQPAVSVQQWACNAAGDPQWGLALGVLPIADGHPTQRLKNAPTQTWFMPNTTKKNYPQIAWSKPMNPGESLSATAYRRYLAPPAEVTEFTVSDGTNTWAIIERTTTTSEGRAAAPQLLGRRLVPAGVTTIAAAERVTGEGIAYSAPALPAYGMWQAVPDASRLETIPGATGQPGSYFLVAQGNVTTAALTGSFNILYLFPMYLPEAVLVDRACIEVTAVGTGVVRHGVYANDPATGLPSGAGPIADYGTVDVSATGIKESTLSTPVLLPAGWHWYGWVWQETNTTPPTMRLLNSGTGIGPFNIGGSPSLMSGARLGYFVNAVAGPLGAVTVSAGNSHQLNSPRVAYRRA</sequence>
<reference evidence="1 2" key="1">
    <citation type="journal article" date="2015" name="Int. J. Syst. Evol. Microbiol.">
        <title>Micromonospora costi sp. nov., isolated from a leaf of Costus speciosus.</title>
        <authorList>
            <person name="Thawai C."/>
        </authorList>
    </citation>
    <scope>NUCLEOTIDE SEQUENCE [LARGE SCALE GENOMIC DNA]</scope>
    <source>
        <strain evidence="1 2">CS1-12</strain>
    </source>
</reference>
<keyword evidence="2" id="KW-1185">Reference proteome</keyword>
<evidence type="ECO:0000313" key="2">
    <source>
        <dbReference type="Proteomes" id="UP000279968"/>
    </source>
</evidence>
<dbReference type="Proteomes" id="UP000279968">
    <property type="component" value="Unassembled WGS sequence"/>
</dbReference>
<protein>
    <submittedName>
        <fullName evidence="1">Uncharacterized protein</fullName>
    </submittedName>
</protein>
<dbReference type="EMBL" id="RBAN01000002">
    <property type="protein sequence ID" value="RKN55944.1"/>
    <property type="molecule type" value="Genomic_DNA"/>
</dbReference>
<comment type="caution">
    <text evidence="1">The sequence shown here is derived from an EMBL/GenBank/DDBJ whole genome shotgun (WGS) entry which is preliminary data.</text>
</comment>
<evidence type="ECO:0000313" key="1">
    <source>
        <dbReference type="EMBL" id="RKN55944.1"/>
    </source>
</evidence>
<dbReference type="AlphaFoldDB" id="A0A3B0A6T6"/>
<name>A0A3B0A6T6_9ACTN</name>
<dbReference type="RefSeq" id="WP_120780127.1">
    <property type="nucleotide sequence ID" value="NZ_JBHLUP010000002.1"/>
</dbReference>
<organism evidence="1 2">
    <name type="scientific">Micromonospora costi</name>
    <dbReference type="NCBI Taxonomy" id="1530042"/>
    <lineage>
        <taxon>Bacteria</taxon>
        <taxon>Bacillati</taxon>
        <taxon>Actinomycetota</taxon>
        <taxon>Actinomycetes</taxon>
        <taxon>Micromonosporales</taxon>
        <taxon>Micromonosporaceae</taxon>
        <taxon>Micromonospora</taxon>
    </lineage>
</organism>
<dbReference type="OrthoDB" id="3307920at2"/>